<reference evidence="1" key="1">
    <citation type="submission" date="2018-11" db="EMBL/GenBank/DDBJ databases">
        <authorList>
            <consortium name="Pathogen Informatics"/>
        </authorList>
    </citation>
    <scope>NUCLEOTIDE SEQUENCE</scope>
</reference>
<dbReference type="AlphaFoldDB" id="A0A448WI98"/>
<sequence length="207" mass="22049">MAALQRKSADVSCFCFATSKGHLGLVTRSIISSSTPQPAIFDVENSQPSHIDSITSESQHKDSTTLTSWRPYIVWPGLHHRTIFQVAGLSTATANAFSSSLPYTSLHTLSSPTSSSPPPSRLLVATPPQTTLPPSSPLVSFFSALHPPFGLLSPPETSQSVRSSTDKRVVDQSMGLLRWNQGVKQSSWLIATVGLDGSIMGDKGTGS</sequence>
<evidence type="ECO:0000313" key="1">
    <source>
        <dbReference type="EMBL" id="VEL12298.1"/>
    </source>
</evidence>
<proteinExistence type="predicted"/>
<gene>
    <name evidence="1" type="ORF">PXEA_LOCUS5738</name>
</gene>
<dbReference type="Proteomes" id="UP000784294">
    <property type="component" value="Unassembled WGS sequence"/>
</dbReference>
<organism evidence="1 2">
    <name type="scientific">Protopolystoma xenopodis</name>
    <dbReference type="NCBI Taxonomy" id="117903"/>
    <lineage>
        <taxon>Eukaryota</taxon>
        <taxon>Metazoa</taxon>
        <taxon>Spiralia</taxon>
        <taxon>Lophotrochozoa</taxon>
        <taxon>Platyhelminthes</taxon>
        <taxon>Monogenea</taxon>
        <taxon>Polyopisthocotylea</taxon>
        <taxon>Polystomatidea</taxon>
        <taxon>Polystomatidae</taxon>
        <taxon>Protopolystoma</taxon>
    </lineage>
</organism>
<evidence type="ECO:0000313" key="2">
    <source>
        <dbReference type="Proteomes" id="UP000784294"/>
    </source>
</evidence>
<name>A0A448WI98_9PLAT</name>
<comment type="caution">
    <text evidence="1">The sequence shown here is derived from an EMBL/GenBank/DDBJ whole genome shotgun (WGS) entry which is preliminary data.</text>
</comment>
<protein>
    <submittedName>
        <fullName evidence="1">Uncharacterized protein</fullName>
    </submittedName>
</protein>
<keyword evidence="2" id="KW-1185">Reference proteome</keyword>
<dbReference type="EMBL" id="CAAALY010014364">
    <property type="protein sequence ID" value="VEL12298.1"/>
    <property type="molecule type" value="Genomic_DNA"/>
</dbReference>
<accession>A0A448WI98</accession>